<organism evidence="1 2">
    <name type="scientific">Rhodospirillum centenum (strain ATCC 51521 / SW)</name>
    <dbReference type="NCBI Taxonomy" id="414684"/>
    <lineage>
        <taxon>Bacteria</taxon>
        <taxon>Pseudomonadati</taxon>
        <taxon>Pseudomonadota</taxon>
        <taxon>Alphaproteobacteria</taxon>
        <taxon>Rhodospirillales</taxon>
        <taxon>Rhodospirillaceae</taxon>
        <taxon>Rhodospirillum</taxon>
    </lineage>
</organism>
<dbReference type="eggNOG" id="COG3499">
    <property type="taxonomic scope" value="Bacteria"/>
</dbReference>
<dbReference type="InterPro" id="IPR009734">
    <property type="entry name" value="Myoviridae_GpU"/>
</dbReference>
<name>B6IMG5_RHOCS</name>
<dbReference type="STRING" id="414684.RC1_1128"/>
<dbReference type="RefSeq" id="WP_012566333.1">
    <property type="nucleotide sequence ID" value="NC_011420.2"/>
</dbReference>
<dbReference type="HOGENOM" id="CLU_1804676_0_0_5"/>
<sequence>MFLMLGAVRLDVLTVRGLQISDGWTYAEHAVVEGRPKLQFTGAKLRDASIDFRLRRDWGDPEVLLDQLRTLAEAGEAQLLQRGDGRLIGLFVITGLTDSPKWSISNGRPVEVEASMTLKEYVPEDGQRPAPVAVVGSAMARRG</sequence>
<protein>
    <recommendedName>
        <fullName evidence="3">Phage P2 GpU</fullName>
    </recommendedName>
</protein>
<dbReference type="KEGG" id="rce:RC1_1128"/>
<keyword evidence="2" id="KW-1185">Reference proteome</keyword>
<dbReference type="Pfam" id="PF06995">
    <property type="entry name" value="Phage_P2_GpU"/>
    <property type="match status" value="1"/>
</dbReference>
<dbReference type="AlphaFoldDB" id="B6IMG5"/>
<evidence type="ECO:0000313" key="1">
    <source>
        <dbReference type="EMBL" id="ACI98544.1"/>
    </source>
</evidence>
<evidence type="ECO:0000313" key="2">
    <source>
        <dbReference type="Proteomes" id="UP000001591"/>
    </source>
</evidence>
<dbReference type="Proteomes" id="UP000001591">
    <property type="component" value="Chromosome"/>
</dbReference>
<accession>B6IMG5</accession>
<dbReference type="OrthoDB" id="1550902at2"/>
<evidence type="ECO:0008006" key="3">
    <source>
        <dbReference type="Google" id="ProtNLM"/>
    </source>
</evidence>
<proteinExistence type="predicted"/>
<dbReference type="EMBL" id="CP000613">
    <property type="protein sequence ID" value="ACI98544.1"/>
    <property type="molecule type" value="Genomic_DNA"/>
</dbReference>
<reference evidence="1 2" key="1">
    <citation type="journal article" date="2010" name="BMC Genomics">
        <title>Metabolic flexibility revealed in the genome of the cyst-forming alpha-1 proteobacterium Rhodospirillum centenum.</title>
        <authorList>
            <person name="Lu Y.K."/>
            <person name="Marden J."/>
            <person name="Han M."/>
            <person name="Swingley W.D."/>
            <person name="Mastrian S.D."/>
            <person name="Chowdhury S.R."/>
            <person name="Hao J."/>
            <person name="Helmy T."/>
            <person name="Kim S."/>
            <person name="Kurdoglu A.A."/>
            <person name="Matthies H.J."/>
            <person name="Rollo D."/>
            <person name="Stothard P."/>
            <person name="Blankenship R.E."/>
            <person name="Bauer C.E."/>
            <person name="Touchman J.W."/>
        </authorList>
    </citation>
    <scope>NUCLEOTIDE SEQUENCE [LARGE SCALE GENOMIC DNA]</scope>
    <source>
        <strain evidence="2">ATCC 51521 / SW</strain>
    </source>
</reference>
<gene>
    <name evidence="1" type="ordered locus">RC1_1128</name>
</gene>